<keyword evidence="6" id="KW-1185">Reference proteome</keyword>
<evidence type="ECO:0000313" key="6">
    <source>
        <dbReference type="Proteomes" id="UP000186594"/>
    </source>
</evidence>
<keyword evidence="2" id="KW-0547">Nucleotide-binding</keyword>
<evidence type="ECO:0000256" key="4">
    <source>
        <dbReference type="RuleBase" id="RU003330"/>
    </source>
</evidence>
<comment type="caution">
    <text evidence="5">The sequence shown here is derived from an EMBL/GenBank/DDBJ whole genome shotgun (WGS) entry which is preliminary data.</text>
</comment>
<dbReference type="Gene3D" id="3.40.50.300">
    <property type="entry name" value="P-loop containing nucleotide triphosphate hydrolases"/>
    <property type="match status" value="1"/>
</dbReference>
<evidence type="ECO:0000256" key="2">
    <source>
        <dbReference type="ARBA" id="ARBA00022741"/>
    </source>
</evidence>
<evidence type="ECO:0000256" key="1">
    <source>
        <dbReference type="ARBA" id="ARBA00022679"/>
    </source>
</evidence>
<dbReference type="InterPro" id="IPR027417">
    <property type="entry name" value="P-loop_NTPase"/>
</dbReference>
<dbReference type="PANTHER" id="PTHR23359">
    <property type="entry name" value="NUCLEOTIDE KINASE"/>
    <property type="match status" value="1"/>
</dbReference>
<dbReference type="PROSITE" id="PS00113">
    <property type="entry name" value="ADENYLATE_KINASE"/>
    <property type="match status" value="1"/>
</dbReference>
<dbReference type="InterPro" id="IPR033690">
    <property type="entry name" value="Adenylat_kinase_CS"/>
</dbReference>
<comment type="similarity">
    <text evidence="4">Belongs to the adenylate kinase family.</text>
</comment>
<dbReference type="Proteomes" id="UP000186594">
    <property type="component" value="Unassembled WGS sequence"/>
</dbReference>
<dbReference type="OrthoDB" id="439792at2759"/>
<dbReference type="SUPFAM" id="SSF52540">
    <property type="entry name" value="P-loop containing nucleoside triphosphate hydrolases"/>
    <property type="match status" value="1"/>
</dbReference>
<dbReference type="GO" id="GO:0019205">
    <property type="term" value="F:nucleobase-containing compound kinase activity"/>
    <property type="evidence" value="ECO:0007669"/>
    <property type="project" value="InterPro"/>
</dbReference>
<dbReference type="AlphaFoldDB" id="A0A1U7LHS7"/>
<organism evidence="5 6">
    <name type="scientific">Neolecta irregularis (strain DAH-3)</name>
    <dbReference type="NCBI Taxonomy" id="1198029"/>
    <lineage>
        <taxon>Eukaryota</taxon>
        <taxon>Fungi</taxon>
        <taxon>Dikarya</taxon>
        <taxon>Ascomycota</taxon>
        <taxon>Taphrinomycotina</taxon>
        <taxon>Neolectales</taxon>
        <taxon>Neolectaceae</taxon>
        <taxon>Neolecta</taxon>
    </lineage>
</organism>
<dbReference type="GO" id="GO:0005524">
    <property type="term" value="F:ATP binding"/>
    <property type="evidence" value="ECO:0007669"/>
    <property type="project" value="InterPro"/>
</dbReference>
<dbReference type="CDD" id="cd01428">
    <property type="entry name" value="ADK"/>
    <property type="match status" value="1"/>
</dbReference>
<evidence type="ECO:0000256" key="3">
    <source>
        <dbReference type="ARBA" id="ARBA00022777"/>
    </source>
</evidence>
<reference evidence="5 6" key="1">
    <citation type="submission" date="2016-04" db="EMBL/GenBank/DDBJ databases">
        <title>Evolutionary innovation and constraint leading to complex multicellularity in the Ascomycota.</title>
        <authorList>
            <person name="Cisse O."/>
            <person name="Nguyen A."/>
            <person name="Hewitt D.A."/>
            <person name="Jedd G."/>
            <person name="Stajich J.E."/>
        </authorList>
    </citation>
    <scope>NUCLEOTIDE SEQUENCE [LARGE SCALE GENOMIC DNA]</scope>
    <source>
        <strain evidence="5 6">DAH-3</strain>
    </source>
</reference>
<gene>
    <name evidence="5" type="ORF">NEOLI_003451</name>
</gene>
<evidence type="ECO:0000313" key="5">
    <source>
        <dbReference type="EMBL" id="OLL22199.1"/>
    </source>
</evidence>
<proteinExistence type="inferred from homology"/>
<protein>
    <submittedName>
        <fullName evidence="5">GTP:AMP phosphotransferase, mitochondrial</fullName>
    </submittedName>
</protein>
<sequence>MLILGSPGAGKGTQTTRLLRRFSPDLQAFSSGDLLRSNVSKRTSLGIEAESNVAKGLYVQDDVMIRLIVKELNSRGWMSGGGKDCFSSHGLKQGPTCSWILDGFPRTMSQASQLDEYLKEEDALNFVVSLEVPHAVILERISGNLGHEAS</sequence>
<dbReference type="GO" id="GO:0006139">
    <property type="term" value="P:nucleobase-containing compound metabolic process"/>
    <property type="evidence" value="ECO:0007669"/>
    <property type="project" value="InterPro"/>
</dbReference>
<dbReference type="STRING" id="1198029.A0A1U7LHS7"/>
<keyword evidence="3 4" id="KW-0418">Kinase</keyword>
<dbReference type="InterPro" id="IPR000850">
    <property type="entry name" value="Adenylat/UMP-CMP_kin"/>
</dbReference>
<dbReference type="PRINTS" id="PR00094">
    <property type="entry name" value="ADENYLTKNASE"/>
</dbReference>
<keyword evidence="1 4" id="KW-0808">Transferase</keyword>
<dbReference type="OMA" id="YRCVHIS"/>
<dbReference type="Pfam" id="PF00406">
    <property type="entry name" value="ADK"/>
    <property type="match status" value="2"/>
</dbReference>
<name>A0A1U7LHS7_NEOID</name>
<dbReference type="EMBL" id="LXFE01003772">
    <property type="protein sequence ID" value="OLL22199.1"/>
    <property type="molecule type" value="Genomic_DNA"/>
</dbReference>
<accession>A0A1U7LHS7</accession>